<dbReference type="EMBL" id="AM260480">
    <property type="protein sequence ID" value="CAJ96135.1"/>
    <property type="molecule type" value="Genomic_DNA"/>
</dbReference>
<evidence type="ECO:0000313" key="3">
    <source>
        <dbReference type="Proteomes" id="UP000008210"/>
    </source>
</evidence>
<dbReference type="Proteomes" id="UP000008210">
    <property type="component" value="Chromosome 2"/>
</dbReference>
<name>Q0K1I9_CUPNH</name>
<dbReference type="KEGG" id="reh:H16_B1345"/>
<feature type="region of interest" description="Disordered" evidence="1">
    <location>
        <begin position="78"/>
        <end position="107"/>
    </location>
</feature>
<reference evidence="2 3" key="1">
    <citation type="journal article" date="2006" name="Nat. Biotechnol.">
        <title>Genome sequence of the bioplastic-producing 'Knallgas' bacterium Ralstonia eutropha H16.</title>
        <authorList>
            <person name="Pohlmann A."/>
            <person name="Fricke W.F."/>
            <person name="Reinecke F."/>
            <person name="Kusian B."/>
            <person name="Liesegang H."/>
            <person name="Cramm R."/>
            <person name="Eitinger T."/>
            <person name="Ewering C."/>
            <person name="Potter M."/>
            <person name="Schwartz E."/>
            <person name="Strittmatter A."/>
            <person name="Voss I."/>
            <person name="Gottschalk G."/>
            <person name="Steinbuechel A."/>
            <person name="Friedrich B."/>
            <person name="Bowien B."/>
        </authorList>
    </citation>
    <scope>NUCLEOTIDE SEQUENCE [LARGE SCALE GENOMIC DNA]</scope>
    <source>
        <strain evidence="3">ATCC 17699 / DSM 428 / KCTC 22496 / NCIMB 10442 / H16 / Stanier 337</strain>
    </source>
</reference>
<dbReference type="STRING" id="381666.H16_B1345"/>
<dbReference type="HOGENOM" id="CLU_2205694_0_0_4"/>
<protein>
    <submittedName>
        <fullName evidence="2">Uncharacterized protein</fullName>
    </submittedName>
</protein>
<keyword evidence="3" id="KW-1185">Reference proteome</keyword>
<proteinExistence type="predicted"/>
<sequence length="107" mass="11681">MGIARPLDWSVHPKALRKNVMRFVVGAPSKIMFLDLNCNGGGAESTEGVLTPFGMLTFDRRRVNSEIADIATFLRGAWGKPRRPGGGQPHHSTRRELRAKPGSASGR</sequence>
<accession>Q0K1I9</accession>
<dbReference type="AlphaFoldDB" id="Q0K1I9"/>
<evidence type="ECO:0000256" key="1">
    <source>
        <dbReference type="SAM" id="MobiDB-lite"/>
    </source>
</evidence>
<evidence type="ECO:0000313" key="2">
    <source>
        <dbReference type="EMBL" id="CAJ96135.1"/>
    </source>
</evidence>
<organism evidence="2 3">
    <name type="scientific">Cupriavidus necator (strain ATCC 17699 / DSM 428 / KCTC 22496 / NCIMB 10442 / H16 / Stanier 337)</name>
    <name type="common">Ralstonia eutropha</name>
    <dbReference type="NCBI Taxonomy" id="381666"/>
    <lineage>
        <taxon>Bacteria</taxon>
        <taxon>Pseudomonadati</taxon>
        <taxon>Pseudomonadota</taxon>
        <taxon>Betaproteobacteria</taxon>
        <taxon>Burkholderiales</taxon>
        <taxon>Burkholderiaceae</taxon>
        <taxon>Cupriavidus</taxon>
    </lineage>
</organism>
<gene>
    <name evidence="2" type="ordered locus">H16_B1345</name>
</gene>